<accession>A0A813IXN8</accession>
<gene>
    <name evidence="2" type="ORF">PGLA2088_LOCUS13167</name>
</gene>
<name>A0A813IXN8_POLGL</name>
<feature type="compositionally biased region" description="Low complexity" evidence="1">
    <location>
        <begin position="322"/>
        <end position="337"/>
    </location>
</feature>
<evidence type="ECO:0000313" key="2">
    <source>
        <dbReference type="EMBL" id="CAE8657983.1"/>
    </source>
</evidence>
<dbReference type="EMBL" id="CAJNNW010015662">
    <property type="protein sequence ID" value="CAE8657983.1"/>
    <property type="molecule type" value="Genomic_DNA"/>
</dbReference>
<reference evidence="2" key="1">
    <citation type="submission" date="2021-02" db="EMBL/GenBank/DDBJ databases">
        <authorList>
            <person name="Dougan E. K."/>
            <person name="Rhodes N."/>
            <person name="Thang M."/>
            <person name="Chan C."/>
        </authorList>
    </citation>
    <scope>NUCLEOTIDE SEQUENCE</scope>
</reference>
<protein>
    <submittedName>
        <fullName evidence="2">Uncharacterized protein</fullName>
    </submittedName>
</protein>
<comment type="caution">
    <text evidence="2">The sequence shown here is derived from an EMBL/GenBank/DDBJ whole genome shotgun (WGS) entry which is preliminary data.</text>
</comment>
<organism evidence="2 3">
    <name type="scientific">Polarella glacialis</name>
    <name type="common">Dinoflagellate</name>
    <dbReference type="NCBI Taxonomy" id="89957"/>
    <lineage>
        <taxon>Eukaryota</taxon>
        <taxon>Sar</taxon>
        <taxon>Alveolata</taxon>
        <taxon>Dinophyceae</taxon>
        <taxon>Suessiales</taxon>
        <taxon>Suessiaceae</taxon>
        <taxon>Polarella</taxon>
    </lineage>
</organism>
<sequence length="1822" mass="201482">MANPEKACAARDLTSPEATFEALAAEYEFDVTIAKALTTTVGCKTLRDFRFLVTSESEISEVVMKVAGDAGKLPVQAARVRRAWWGVVAAVQSQSSSQVTPGDDLDDVLPQLELEALEMAYFSRYRGFVPPARTPADAVTSRSRREMDRRTLTLRDISSMKSQVTQQTTRKVRRKIADGLWKDEDDVDSSMAERLDNESVSGFLGNMMIYLMSLAKAGVHKLDPYPTMTETQSTESTDYVRVPLDVVMRYIWRATLIAEALPPSVALTFLKNQDLADRAEWIDRFRNSSKTLGLVIKEVFAARSAHWDISGLQIASTPAIKQGQGHQNQQQENSGQSHGKGGQPKGSPTRRNMGNNGACVWMDCSWRQSVRQLGPLVLELQQKVGQLAGYKRPKGRLPLPEVSKNGTFLCLGCGCLALSLNSGCDSVAKVRDDSFDIVNVLLAPCPEVIVKAFRTKRIPYIAVAMEMHSFAVLPVLDYRSQAAVANSHTEAEVRAHLESFEGPGAIRWQWDLLAASNLAAFTTFAGTGIDKMGGKNLQEALPMLSIQNHKTPAVFPFVRIQAACVPWGAIAEVPCARASELGSCERCTSRKGGFAFGWRGPWTCEHVSVLGGTRSPDYLKQLWATCSATGGCRACRTVAYASLRLSCDSSLDEYSYSMDDEPEEKERPMAWVILSGSDAVLPQALRWCGWATQLHDATQRSSLAIDTTTVDLLWVGASFGSMECRSQAFSADGRNLPGTQKQAEKDACEADSLISLVSQAEQGLCAAILENRDDSYLWLRQSAQNLAKIQGFLDADYDSCCSEDARRRRHKLRHSSCLWEVQQHIPSMCGHLHSSDEGGPSCVRDSRPFTQYTAGLAIRIAICASYWAVRTGLTQLKLPRMPRAVCHGDRQSWLSIPPQTLGVEGLPAWAIKLGLCLPEEDLILHSWLPVVVHSATSCPPVAMAHHTQVVYVGPGNVAVQRSPSVWANPWMAGRDDSRETCYLKLMSDPPEKAANLSAPDPAPLQVVTRKLSAGKKRRVVAIFEKASPSVSSGEIPCLRSHLKWPQDAFSTAIRSLFRVPDTMKLKMPIVEDLLSCFPFTEFGDWLDDNELQDEVWWQPRSLTRIERRAARASLGFQERAYNMAGSLPQLLPFGLSAEDHFQQALKLSRGKTPLERQPPLEEDLRFAASIMVANRNQLVNLRHAAILTITTLSKRLEPLSDQLRTLQPTSVVVGNIPNCGIYAPTDVPPLDERKILQGSWEHALRLRNRVKPGEHDALLTKATLKDVAQGFADSPVTWEQFLNVRKPGTFRLIKRFPVTQSTGKVRPCDDGDGGEHTALTADDNKLELCDATQPATHIRAVQNAASEQNVVLTSGVHDLETGGEDWPDAYRYTPFRPEQRLMAVVIFWHAEWQCAALCIYRGLLFGLSGAVIAFNRFSKFVQHMGRRLLFILLSMYFDDASLQDWASCSKSAQSCLSRLVSLLGRPWAPAKRQEMASTGDFLGLTYDLGRATEGVVSFWPRQTLLLKLNAMIVDAWLANFFPPGLAAKMFGMWNFLETGLFGHLGRAGLTHLRLRQHKDPPPYEFNDGLAKLIQMLSAPLRIKPKRTIQIKWTDRNRFLAASDAAADESSALTGGFLLVFHPGPRLAAVPDLTAELASCLDPGVQKIAWELMQVMIALITYPEWFRNRAGLWFIDKINGLIALVKGRSGVPDLDHLAMVTHCLLLSLNCTMYWEYVQSDANWSDAISRLGRNDPWHKKHGFAFARLCVPLEVFQLEPAEDARWSLQRMLAFLGSGFKALDLLASLRNSVSCGACDGDSSSLRPPGLGAEKAGKLLAACVAET</sequence>
<feature type="non-terminal residue" evidence="2">
    <location>
        <position position="1822"/>
    </location>
</feature>
<dbReference type="Proteomes" id="UP000626109">
    <property type="component" value="Unassembled WGS sequence"/>
</dbReference>
<evidence type="ECO:0000256" key="1">
    <source>
        <dbReference type="SAM" id="MobiDB-lite"/>
    </source>
</evidence>
<evidence type="ECO:0000313" key="3">
    <source>
        <dbReference type="Proteomes" id="UP000626109"/>
    </source>
</evidence>
<proteinExistence type="predicted"/>
<feature type="region of interest" description="Disordered" evidence="1">
    <location>
        <begin position="319"/>
        <end position="352"/>
    </location>
</feature>